<dbReference type="GO" id="GO:0000160">
    <property type="term" value="P:phosphorelay signal transduction system"/>
    <property type="evidence" value="ECO:0007669"/>
    <property type="project" value="InterPro"/>
</dbReference>
<keyword evidence="1" id="KW-0597">Phosphoprotein</keyword>
<dbReference type="InterPro" id="IPR001789">
    <property type="entry name" value="Sig_transdc_resp-reg_receiver"/>
</dbReference>
<sequence>MTVPNLPLLWTLKMKNSYFAKISKTLNILCVEDDETILDSYVSLFSPLFQKVYFAKNGKEGLECFKNEKIDIILTDNMMPICNGLEMSKAIREIDASVPIILVTALESIETLREAIELQISSFLKKPFTSTELFRTFHLVSKSVIADRCMMKEQEEQILYSQYQENLTFEKEQTIVKNDLQESKKLLHLSCDVFYQPKDILSGDSYVIKKINAENYLIFLVDGMGKGISASVSAMLSSAFVNYHIDMLTKEDKAFSLPQLLIDLQEFIGPNLLEYEVISASFLYFDKTKMQMEYAIFSMPPVLYMFDSSQVLKLKSNNTPFTSYSKNFQIDTLDIKPLQKMLIYSDGLNENSVDGSQELYMQYLQKDFRTSKNIQEFQSKLEAVCTSQDDDTTYIYIGLQGDF</sequence>
<dbReference type="Gene3D" id="3.40.50.2300">
    <property type="match status" value="1"/>
</dbReference>
<dbReference type="InterPro" id="IPR036457">
    <property type="entry name" value="PPM-type-like_dom_sf"/>
</dbReference>
<dbReference type="InterPro" id="IPR001932">
    <property type="entry name" value="PPM-type_phosphatase-like_dom"/>
</dbReference>
<evidence type="ECO:0000313" key="3">
    <source>
        <dbReference type="EMBL" id="QOP45525.1"/>
    </source>
</evidence>
<accession>A0A7M1B7A4</accession>
<evidence type="ECO:0000259" key="2">
    <source>
        <dbReference type="PROSITE" id="PS50110"/>
    </source>
</evidence>
<organism evidence="3 4">
    <name type="scientific">Sulfurimonas paralvinellae</name>
    <dbReference type="NCBI Taxonomy" id="317658"/>
    <lineage>
        <taxon>Bacteria</taxon>
        <taxon>Pseudomonadati</taxon>
        <taxon>Campylobacterota</taxon>
        <taxon>Epsilonproteobacteria</taxon>
        <taxon>Campylobacterales</taxon>
        <taxon>Sulfurimonadaceae</taxon>
        <taxon>Sulfurimonas</taxon>
    </lineage>
</organism>
<feature type="modified residue" description="4-aspartylphosphate" evidence="1">
    <location>
        <position position="76"/>
    </location>
</feature>
<dbReference type="SUPFAM" id="SSF52172">
    <property type="entry name" value="CheY-like"/>
    <property type="match status" value="1"/>
</dbReference>
<dbReference type="InterPro" id="IPR011006">
    <property type="entry name" value="CheY-like_superfamily"/>
</dbReference>
<dbReference type="CDD" id="cd00156">
    <property type="entry name" value="REC"/>
    <property type="match status" value="1"/>
</dbReference>
<feature type="domain" description="Response regulatory" evidence="2">
    <location>
        <begin position="27"/>
        <end position="141"/>
    </location>
</feature>
<name>A0A7M1B7A4_9BACT</name>
<dbReference type="Pfam" id="PF00072">
    <property type="entry name" value="Response_reg"/>
    <property type="match status" value="1"/>
</dbReference>
<keyword evidence="4" id="KW-1185">Reference proteome</keyword>
<protein>
    <submittedName>
        <fullName evidence="3">Response regulator</fullName>
    </submittedName>
</protein>
<reference evidence="3 4" key="1">
    <citation type="submission" date="2019-07" db="EMBL/GenBank/DDBJ databases">
        <title>Sulfurimonas paralvinellae sp. nov., a novel mesophilic, hydrogen- and sulfur-oxidizing chemolithoautotroph within the Epsilonproteo- bacteria isolated from a deep-sea hydrothermal vent polychaete nest, reclassification of Thiomicrospira denitrificans as Sulfurimonas denitrificans comb. nov. and emended description of the genus Sulfurimonas.</title>
        <authorList>
            <person name="Wang S."/>
            <person name="Jiang L."/>
            <person name="Shao Z."/>
        </authorList>
    </citation>
    <scope>NUCLEOTIDE SEQUENCE [LARGE SCALE GENOMIC DNA]</scope>
    <source>
        <strain evidence="3 4">GO25</strain>
    </source>
</reference>
<dbReference type="Gene3D" id="3.60.40.10">
    <property type="entry name" value="PPM-type phosphatase domain"/>
    <property type="match status" value="1"/>
</dbReference>
<evidence type="ECO:0000256" key="1">
    <source>
        <dbReference type="PROSITE-ProRule" id="PRU00169"/>
    </source>
</evidence>
<evidence type="ECO:0000313" key="4">
    <source>
        <dbReference type="Proteomes" id="UP000593580"/>
    </source>
</evidence>
<gene>
    <name evidence="3" type="ORF">FM071_04195</name>
</gene>
<dbReference type="PANTHER" id="PTHR43228:SF1">
    <property type="entry name" value="TWO-COMPONENT RESPONSE REGULATOR ARR22"/>
    <property type="match status" value="1"/>
</dbReference>
<dbReference type="Pfam" id="PF07228">
    <property type="entry name" value="SpoIIE"/>
    <property type="match status" value="1"/>
</dbReference>
<dbReference type="PANTHER" id="PTHR43228">
    <property type="entry name" value="TWO-COMPONENT RESPONSE REGULATOR"/>
    <property type="match status" value="1"/>
</dbReference>
<dbReference type="SMART" id="SM00448">
    <property type="entry name" value="REC"/>
    <property type="match status" value="1"/>
</dbReference>
<dbReference type="Proteomes" id="UP000593580">
    <property type="component" value="Chromosome"/>
</dbReference>
<dbReference type="EMBL" id="CP041406">
    <property type="protein sequence ID" value="QOP45525.1"/>
    <property type="molecule type" value="Genomic_DNA"/>
</dbReference>
<proteinExistence type="predicted"/>
<dbReference type="AlphaFoldDB" id="A0A7M1B7A4"/>
<dbReference type="InterPro" id="IPR052048">
    <property type="entry name" value="ST_Response_Regulator"/>
</dbReference>
<dbReference type="PROSITE" id="PS50110">
    <property type="entry name" value="RESPONSE_REGULATORY"/>
    <property type="match status" value="1"/>
</dbReference>
<dbReference type="KEGG" id="spal:FM071_04195"/>
<dbReference type="SMART" id="SM00331">
    <property type="entry name" value="PP2C_SIG"/>
    <property type="match status" value="1"/>
</dbReference>